<dbReference type="InterPro" id="IPR001242">
    <property type="entry name" value="Condensation_dom"/>
</dbReference>
<dbReference type="AlphaFoldDB" id="A0A641ANP7"/>
<feature type="domain" description="Condensation" evidence="1">
    <location>
        <begin position="81"/>
        <end position="401"/>
    </location>
</feature>
<gene>
    <name evidence="2" type="ORF">ESP62_014075</name>
</gene>
<dbReference type="OrthoDB" id="9789603at2"/>
<dbReference type="EMBL" id="SDPP02000003">
    <property type="protein sequence ID" value="KAA1376544.1"/>
    <property type="molecule type" value="Genomic_DNA"/>
</dbReference>
<dbReference type="InterPro" id="IPR023213">
    <property type="entry name" value="CAT-like_dom_sf"/>
</dbReference>
<dbReference type="Gene3D" id="3.30.559.30">
    <property type="entry name" value="Nonribosomal peptide synthetase, condensation domain"/>
    <property type="match status" value="1"/>
</dbReference>
<keyword evidence="3" id="KW-1185">Reference proteome</keyword>
<proteinExistence type="predicted"/>
<accession>A0A641ANP7</accession>
<name>A0A641ANP7_9ACTN</name>
<comment type="caution">
    <text evidence="2">The sequence shown here is derived from an EMBL/GenBank/DDBJ whole genome shotgun (WGS) entry which is preliminary data.</text>
</comment>
<evidence type="ECO:0000313" key="3">
    <source>
        <dbReference type="Proteomes" id="UP001515100"/>
    </source>
</evidence>
<evidence type="ECO:0000259" key="1">
    <source>
        <dbReference type="Pfam" id="PF00668"/>
    </source>
</evidence>
<dbReference type="Gene3D" id="3.30.559.10">
    <property type="entry name" value="Chloramphenicol acetyltransferase-like domain"/>
    <property type="match status" value="1"/>
</dbReference>
<dbReference type="GO" id="GO:0008610">
    <property type="term" value="P:lipid biosynthetic process"/>
    <property type="evidence" value="ECO:0007669"/>
    <property type="project" value="UniProtKB-ARBA"/>
</dbReference>
<protein>
    <recommendedName>
        <fullName evidence="1">Condensation domain-containing protein</fullName>
    </recommendedName>
</protein>
<dbReference type="Proteomes" id="UP001515100">
    <property type="component" value="Unassembled WGS sequence"/>
</dbReference>
<reference evidence="2" key="1">
    <citation type="submission" date="2019-09" db="EMBL/GenBank/DDBJ databases">
        <authorList>
            <person name="Li J."/>
        </authorList>
    </citation>
    <scope>NUCLEOTIDE SEQUENCE [LARGE SCALE GENOMIC DNA]</scope>
    <source>
        <strain evidence="2">NRBC 14897</strain>
    </source>
</reference>
<dbReference type="SUPFAM" id="SSF52777">
    <property type="entry name" value="CoA-dependent acyltransferases"/>
    <property type="match status" value="2"/>
</dbReference>
<organism evidence="2 3">
    <name type="scientific">Aeromicrobium fastidiosum</name>
    <dbReference type="NCBI Taxonomy" id="52699"/>
    <lineage>
        <taxon>Bacteria</taxon>
        <taxon>Bacillati</taxon>
        <taxon>Actinomycetota</taxon>
        <taxon>Actinomycetes</taxon>
        <taxon>Propionibacteriales</taxon>
        <taxon>Nocardioidaceae</taxon>
        <taxon>Aeromicrobium</taxon>
    </lineage>
</organism>
<dbReference type="Pfam" id="PF00668">
    <property type="entry name" value="Condensation"/>
    <property type="match status" value="1"/>
</dbReference>
<dbReference type="GO" id="GO:0003824">
    <property type="term" value="F:catalytic activity"/>
    <property type="evidence" value="ECO:0007669"/>
    <property type="project" value="InterPro"/>
</dbReference>
<dbReference type="RefSeq" id="WP_129184706.1">
    <property type="nucleotide sequence ID" value="NZ_SDPP02000003.1"/>
</dbReference>
<sequence>MGRAARAAGGDGVGAMILDEMSRWRPRPGAIVMFGPSGRSLTAAAAAPADSAPASFLQADHLRAYAERRGQAGEHRAWTGVATDVDGPLDREALARAVTRLVVTHEGLRSWFDVSGAEPVRHVVPADDVELVVTDEIVLGGKTLDGDVLAGDDWQAALQRHLVSVFDATCRPDSWPAFCLGAVERPDGFGLFWGCDHAFTDGASQIMVASELADLYAAEIAAPGGPEVVEGALPGPDQTGPFADFAMSEHVAAATYDASSPEVREWTRLIEGSGGRLPSFPLDLGLEPGQTAPVSISSNDLLDADGAASLDARCREAGARTVDAVFAAIAATEHELAHRDSYVGVTVLGARERGPFARSHGWFCTFAPIAFDVACHEGDVDGLLRSAHEAMARGKQIGRMPVHVALAEMVRSGVVRPETLGSPQLVSYLDLRRFPGAGRPAHERGVHFTGAGRTANASMWVNRDSRRLYLAMQHPDTPQAHESTDLYRRTVARTLQAMADGATRVPRSATAHAGHSG</sequence>
<evidence type="ECO:0000313" key="2">
    <source>
        <dbReference type="EMBL" id="KAA1376544.1"/>
    </source>
</evidence>